<feature type="region of interest" description="Disordered" evidence="1">
    <location>
        <begin position="42"/>
        <end position="68"/>
    </location>
</feature>
<gene>
    <name evidence="3" type="ORF">AWC38_SpisGene9017</name>
</gene>
<feature type="compositionally biased region" description="Low complexity" evidence="1">
    <location>
        <begin position="661"/>
        <end position="676"/>
    </location>
</feature>
<name>A0A2B4SBB4_STYPI</name>
<sequence length="1255" mass="137238">MTALASKVLLFIAFLCVYIGGIRGRPNILEDTATVENQKKFEESDLLKRSKANSGGQGKDHKENKGKKKQVIDAYHLGPYHHGHPWGTVSQWPGFHWGGHPSRHAGWTGYPSLGGWHKSHISKKSPKKPAQKALLNRRMLPTFAFPAYGYAYPSLGFAAVPFTPTPIPWGQGYYRSNISEKSSEGQTRSSVKHTEANKRWWPGYMAGWGGWGLGNEGYPGWGALGDWGRGYDFGGFGHGWGMLGSGQSYHPLLRAEIPGKQSKKDKAEKRWWPGYMGGWGGWGPGNGGYPGWGPLGGFWGHGYGYGLGIRHGLAFRSEVPSTDDKEKKSPKREFIHEPFAGIDFSWSGYGPFTDYEYPFFGHSQYIPYPFALYGDLTPFYGFGPTPALGYGFPGDHGFFKSNIPNGKSKKIEKELKKEEKATGRHFVNNFHPGRMGWGGALYPGHGYQAAFPLLGAHSYGLYGAGFYGPYGPPHGAFGPYYRSGIPGSLDENSQSRQVINYNPGCCGWGGCVHPGCGYIGGWTWPLPCHFRHCGCGCPCWTRSKTPKKQALKEEKGKSRQEIENPGEEESSDSKEDPRTRPHLEGADLLNSEMQSLAMGFPGIEKLQTPMGLSNSPGVQGFNDQEMEANGEHSSPEPAETTESLAGMSPDEGANALRAAAMGSMGQPQEGQQQPSEDLMSTFSASPSNEGESPMEAFGETGNPNMYPAEAEEQTTEAASRRADIPGEMAKELIKKQAVAYPFHYLYPGYMMAHGVNPYYHYTPLNYPQHVMAYPSTYPLASTYASLYPAAHAGLIPQAQELPFRDRPSHSIHVGAPNVNVDVHTTREHVASSPEKVKRGKLKQLVGEFSTKLKSKSRRHQSSHGKKVMKRQISPFISPVMSRPMGFQPLRYPASNAQPGLTGARMFPSLQPSQPFDIRAMSRSGLPAMSSPAIGMSPSGFPAPRVPQMRSSLTPSQMAFSRQLSSVTGISIPIAAQPGMGIVGMASRKKRSPSKKSSKKKDKTTKRQFLAAMPQALSSGGLPSFGLPESPFSGAAFPSLPFAQPQQQLSFKSSMMPALRSRMAPTGLSALRMAGLQTDRMPIPLSPFSGFPSPQNNPFFKVPRFQSANFFSGTPNGPWTPSSSMREPVSEMPSALMREQMSEMPGLSQLPERRPEPMIPETQQMSGEQFAGFNPSSFGVPEPQPSAMFSQEGTESEGSQLPMVPQKEMASFFQVPGGEMMESRTFNMQPGLAALKKSSVPDKKNNKEKSSKPRDK</sequence>
<comment type="caution">
    <text evidence="3">The sequence shown here is derived from an EMBL/GenBank/DDBJ whole genome shotgun (WGS) entry which is preliminary data.</text>
</comment>
<protein>
    <submittedName>
        <fullName evidence="3">Uncharacterized protein</fullName>
    </submittedName>
</protein>
<feature type="compositionally biased region" description="Basic and acidic residues" evidence="1">
    <location>
        <begin position="550"/>
        <end position="562"/>
    </location>
</feature>
<dbReference type="OrthoDB" id="5990571at2759"/>
<reference evidence="4" key="1">
    <citation type="journal article" date="2017" name="bioRxiv">
        <title>Comparative analysis of the genomes of Stylophora pistillata and Acropora digitifera provides evidence for extensive differences between species of corals.</title>
        <authorList>
            <person name="Voolstra C.R."/>
            <person name="Li Y."/>
            <person name="Liew Y.J."/>
            <person name="Baumgarten S."/>
            <person name="Zoccola D."/>
            <person name="Flot J.-F."/>
            <person name="Tambutte S."/>
            <person name="Allemand D."/>
            <person name="Aranda M."/>
        </authorList>
    </citation>
    <scope>NUCLEOTIDE SEQUENCE [LARGE SCALE GENOMIC DNA]</scope>
</reference>
<evidence type="ECO:0000256" key="1">
    <source>
        <dbReference type="SAM" id="MobiDB-lite"/>
    </source>
</evidence>
<dbReference type="AlphaFoldDB" id="A0A2B4SBB4"/>
<keyword evidence="4" id="KW-1185">Reference proteome</keyword>
<keyword evidence="2" id="KW-0732">Signal</keyword>
<feature type="region of interest" description="Disordered" evidence="1">
    <location>
        <begin position="850"/>
        <end position="869"/>
    </location>
</feature>
<evidence type="ECO:0000256" key="2">
    <source>
        <dbReference type="SAM" id="SignalP"/>
    </source>
</evidence>
<evidence type="ECO:0000313" key="4">
    <source>
        <dbReference type="Proteomes" id="UP000225706"/>
    </source>
</evidence>
<feature type="compositionally biased region" description="Polar residues" evidence="1">
    <location>
        <begin position="678"/>
        <end position="690"/>
    </location>
</feature>
<feature type="chain" id="PRO_5012496334" evidence="2">
    <location>
        <begin position="25"/>
        <end position="1255"/>
    </location>
</feature>
<proteinExistence type="predicted"/>
<feature type="region of interest" description="Disordered" evidence="1">
    <location>
        <begin position="980"/>
        <end position="1005"/>
    </location>
</feature>
<organism evidence="3 4">
    <name type="scientific">Stylophora pistillata</name>
    <name type="common">Smooth cauliflower coral</name>
    <dbReference type="NCBI Taxonomy" id="50429"/>
    <lineage>
        <taxon>Eukaryota</taxon>
        <taxon>Metazoa</taxon>
        <taxon>Cnidaria</taxon>
        <taxon>Anthozoa</taxon>
        <taxon>Hexacorallia</taxon>
        <taxon>Scleractinia</taxon>
        <taxon>Astrocoeniina</taxon>
        <taxon>Pocilloporidae</taxon>
        <taxon>Stylophora</taxon>
    </lineage>
</organism>
<feature type="compositionally biased region" description="Polar residues" evidence="1">
    <location>
        <begin position="1186"/>
        <end position="1198"/>
    </location>
</feature>
<feature type="region of interest" description="Disordered" evidence="1">
    <location>
        <begin position="607"/>
        <end position="719"/>
    </location>
</feature>
<accession>A0A2B4SBB4</accession>
<feature type="compositionally biased region" description="Basic residues" evidence="1">
    <location>
        <begin position="986"/>
        <end position="1005"/>
    </location>
</feature>
<feature type="region of interest" description="Disordered" evidence="1">
    <location>
        <begin position="1225"/>
        <end position="1255"/>
    </location>
</feature>
<feature type="region of interest" description="Disordered" evidence="1">
    <location>
        <begin position="1178"/>
        <end position="1199"/>
    </location>
</feature>
<evidence type="ECO:0000313" key="3">
    <source>
        <dbReference type="EMBL" id="PFX26323.1"/>
    </source>
</evidence>
<feature type="compositionally biased region" description="Basic and acidic residues" evidence="1">
    <location>
        <begin position="1238"/>
        <end position="1255"/>
    </location>
</feature>
<dbReference type="EMBL" id="LSMT01000129">
    <property type="protein sequence ID" value="PFX26323.1"/>
    <property type="molecule type" value="Genomic_DNA"/>
</dbReference>
<feature type="region of interest" description="Disordered" evidence="1">
    <location>
        <begin position="548"/>
        <end position="583"/>
    </location>
</feature>
<dbReference type="Proteomes" id="UP000225706">
    <property type="component" value="Unassembled WGS sequence"/>
</dbReference>
<feature type="compositionally biased region" description="Basic and acidic residues" evidence="1">
    <location>
        <begin position="571"/>
        <end position="583"/>
    </location>
</feature>
<feature type="compositionally biased region" description="Basic residues" evidence="1">
    <location>
        <begin position="852"/>
        <end position="869"/>
    </location>
</feature>
<feature type="signal peptide" evidence="2">
    <location>
        <begin position="1"/>
        <end position="24"/>
    </location>
</feature>